<evidence type="ECO:0000313" key="2">
    <source>
        <dbReference type="Proteomes" id="UP001418796"/>
    </source>
</evidence>
<reference evidence="1 2" key="1">
    <citation type="submission" date="2024-03" db="EMBL/GenBank/DDBJ databases">
        <title>Bacilli Hybrid Assemblies.</title>
        <authorList>
            <person name="Kovac J."/>
        </authorList>
    </citation>
    <scope>NUCLEOTIDE SEQUENCE [LARGE SCALE GENOMIC DNA]</scope>
    <source>
        <strain evidence="1 2">FSL R7-0666</strain>
    </source>
</reference>
<name>A0ABU9VEJ6_9BACI</name>
<dbReference type="RefSeq" id="WP_343129403.1">
    <property type="nucleotide sequence ID" value="NZ_JBCITK010000001.1"/>
</dbReference>
<organism evidence="1 2">
    <name type="scientific">Alkalicoccobacillus gibsonii</name>
    <dbReference type="NCBI Taxonomy" id="79881"/>
    <lineage>
        <taxon>Bacteria</taxon>
        <taxon>Bacillati</taxon>
        <taxon>Bacillota</taxon>
        <taxon>Bacilli</taxon>
        <taxon>Bacillales</taxon>
        <taxon>Bacillaceae</taxon>
        <taxon>Alkalicoccobacillus</taxon>
    </lineage>
</organism>
<evidence type="ECO:0008006" key="3">
    <source>
        <dbReference type="Google" id="ProtNLM"/>
    </source>
</evidence>
<keyword evidence="2" id="KW-1185">Reference proteome</keyword>
<accession>A0ABU9VEJ6</accession>
<protein>
    <recommendedName>
        <fullName evidence="3">Transcriptional regulator</fullName>
    </recommendedName>
</protein>
<dbReference type="Proteomes" id="UP001418796">
    <property type="component" value="Unassembled WGS sequence"/>
</dbReference>
<sequence>MLTKYKTMDEHFLALGFTVGKGSVVYVKELSHLTMLVVEGERKRGYATYRYTFYKMSYLPNGDRKHEKVYLKDASPKKVLQKVTSFLMYINKMPDETESR</sequence>
<gene>
    <name evidence="1" type="ORF">MKY91_03715</name>
</gene>
<evidence type="ECO:0000313" key="1">
    <source>
        <dbReference type="EMBL" id="MEN0642268.1"/>
    </source>
</evidence>
<comment type="caution">
    <text evidence="1">The sequence shown here is derived from an EMBL/GenBank/DDBJ whole genome shotgun (WGS) entry which is preliminary data.</text>
</comment>
<proteinExistence type="predicted"/>
<dbReference type="EMBL" id="JBCITK010000001">
    <property type="protein sequence ID" value="MEN0642268.1"/>
    <property type="molecule type" value="Genomic_DNA"/>
</dbReference>